<dbReference type="InterPro" id="IPR001544">
    <property type="entry name" value="Aminotrans_IV"/>
</dbReference>
<comment type="pathway">
    <text evidence="7">Cofactor biosynthesis; tetrahydrofolate biosynthesis; 4-aminobenzoate from chorismate: step 2/2.</text>
</comment>
<dbReference type="NCBIfam" id="NF004761">
    <property type="entry name" value="PRK06092.1"/>
    <property type="match status" value="1"/>
</dbReference>
<organism evidence="13 14">
    <name type="scientific">Candidatus Providencia siddallii</name>
    <dbReference type="NCBI Taxonomy" id="1715285"/>
    <lineage>
        <taxon>Bacteria</taxon>
        <taxon>Pseudomonadati</taxon>
        <taxon>Pseudomonadota</taxon>
        <taxon>Gammaproteobacteria</taxon>
        <taxon>Enterobacterales</taxon>
        <taxon>Morganellaceae</taxon>
        <taxon>Providencia</taxon>
    </lineage>
</organism>
<dbReference type="RefSeq" id="WP_341764741.1">
    <property type="nucleotide sequence ID" value="NZ_OZ034688.1"/>
</dbReference>
<evidence type="ECO:0000256" key="3">
    <source>
        <dbReference type="ARBA" id="ARBA00011738"/>
    </source>
</evidence>
<dbReference type="EMBL" id="OZ034688">
    <property type="protein sequence ID" value="CAL1329271.1"/>
    <property type="molecule type" value="Genomic_DNA"/>
</dbReference>
<dbReference type="Gene3D" id="3.20.10.10">
    <property type="entry name" value="D-amino Acid Aminotransferase, subunit A, domain 2"/>
    <property type="match status" value="1"/>
</dbReference>
<dbReference type="Gene3D" id="3.30.470.10">
    <property type="match status" value="1"/>
</dbReference>
<dbReference type="Pfam" id="PF01063">
    <property type="entry name" value="Aminotran_4"/>
    <property type="match status" value="1"/>
</dbReference>
<keyword evidence="14" id="KW-1185">Reference proteome</keyword>
<keyword evidence="5" id="KW-0289">Folate biosynthesis</keyword>
<dbReference type="InterPro" id="IPR050571">
    <property type="entry name" value="Class-IV_PLP-Dep_Aminotrnsfr"/>
</dbReference>
<dbReference type="GO" id="GO:0008696">
    <property type="term" value="F:4-amino-4-deoxychorismate lyase activity"/>
    <property type="evidence" value="ECO:0007669"/>
    <property type="project" value="UniProtKB-EC"/>
</dbReference>
<evidence type="ECO:0000256" key="8">
    <source>
        <dbReference type="ARBA" id="ARBA00035676"/>
    </source>
</evidence>
<dbReference type="InterPro" id="IPR036038">
    <property type="entry name" value="Aminotransferase-like"/>
</dbReference>
<dbReference type="PANTHER" id="PTHR42743:SF2">
    <property type="entry name" value="AMINODEOXYCHORISMATE LYASE"/>
    <property type="match status" value="1"/>
</dbReference>
<evidence type="ECO:0000256" key="4">
    <source>
        <dbReference type="ARBA" id="ARBA00022898"/>
    </source>
</evidence>
<dbReference type="PROSITE" id="PS00770">
    <property type="entry name" value="AA_TRANSFER_CLASS_4"/>
    <property type="match status" value="1"/>
</dbReference>
<evidence type="ECO:0000256" key="6">
    <source>
        <dbReference type="ARBA" id="ARBA00023239"/>
    </source>
</evidence>
<dbReference type="InterPro" id="IPR043131">
    <property type="entry name" value="BCAT-like_N"/>
</dbReference>
<keyword evidence="6 13" id="KW-0456">Lyase</keyword>
<evidence type="ECO:0000313" key="14">
    <source>
        <dbReference type="Proteomes" id="UP001497533"/>
    </source>
</evidence>
<comment type="subunit">
    <text evidence="3">Homodimer.</text>
</comment>
<accession>A0ABM9NP71</accession>
<evidence type="ECO:0000256" key="2">
    <source>
        <dbReference type="ARBA" id="ARBA00009320"/>
    </source>
</evidence>
<evidence type="ECO:0000256" key="11">
    <source>
        <dbReference type="RuleBase" id="RU004106"/>
    </source>
</evidence>
<protein>
    <recommendedName>
        <fullName evidence="8 10">Aminodeoxychorismate lyase</fullName>
        <ecNumber evidence="8 10">4.1.3.38</ecNumber>
    </recommendedName>
</protein>
<dbReference type="SUPFAM" id="SSF56752">
    <property type="entry name" value="D-aminoacid aminotransferase-like PLP-dependent enzymes"/>
    <property type="match status" value="1"/>
</dbReference>
<reference evidence="13" key="1">
    <citation type="submission" date="2024-04" db="EMBL/GenBank/DDBJ databases">
        <authorList>
            <person name="Manzano-Marin A."/>
            <person name="Manzano-Marin A."/>
            <person name="Alejandro Manzano Marin A."/>
        </authorList>
    </citation>
    <scope>NUCLEOTIDE SEQUENCE [LARGE SCALE GENOMIC DNA]</scope>
    <source>
        <strain evidence="13">TABTEA</strain>
    </source>
</reference>
<evidence type="ECO:0000256" key="9">
    <source>
        <dbReference type="ARBA" id="ARBA00049529"/>
    </source>
</evidence>
<evidence type="ECO:0000313" key="13">
    <source>
        <dbReference type="EMBL" id="CAL1329271.1"/>
    </source>
</evidence>
<dbReference type="PANTHER" id="PTHR42743">
    <property type="entry name" value="AMINO-ACID AMINOTRANSFERASE"/>
    <property type="match status" value="1"/>
</dbReference>
<sequence length="274" mass="32046">MSCWINGHKNNQINITDRSISFGDGCFTTIFCFNQKAIMLKEHIIRLKNDCKCLKISQPNWNKLNKHIKYICKLQNKNKFIIKIIISRGNGTRGYSSKLINNCTTIIMIMPFPKHYKKLQNNGVKLFISSISLSRNKLLSGIKHLNRLEQVLIYQEIDKKGYDEAIVLDTSGIIIECCTSNIFWRIGLKIYTPILSHSGINGIMRQKIIKILSKSYFHLEEIKAFPKILLKSDEVIICNSLMPIFYVNYIKFKSFKITKKYYSKKLFNYLNFYK</sequence>
<dbReference type="InterPro" id="IPR017824">
    <property type="entry name" value="Aminodeoxychorismate_lyase_IV"/>
</dbReference>
<dbReference type="NCBIfam" id="TIGR03461">
    <property type="entry name" value="pabC_Proteo"/>
    <property type="match status" value="1"/>
</dbReference>
<evidence type="ECO:0000256" key="1">
    <source>
        <dbReference type="ARBA" id="ARBA00001933"/>
    </source>
</evidence>
<proteinExistence type="inferred from homology"/>
<evidence type="ECO:0000256" key="12">
    <source>
        <dbReference type="RuleBase" id="RU004516"/>
    </source>
</evidence>
<comment type="catalytic activity">
    <reaction evidence="9">
        <text>4-amino-4-deoxychorismate = 4-aminobenzoate + pyruvate + H(+)</text>
        <dbReference type="Rhea" id="RHEA:16201"/>
        <dbReference type="ChEBI" id="CHEBI:15361"/>
        <dbReference type="ChEBI" id="CHEBI:15378"/>
        <dbReference type="ChEBI" id="CHEBI:17836"/>
        <dbReference type="ChEBI" id="CHEBI:58406"/>
        <dbReference type="EC" id="4.1.3.38"/>
    </reaction>
</comment>
<dbReference type="Proteomes" id="UP001497533">
    <property type="component" value="Chromosome"/>
</dbReference>
<dbReference type="EC" id="4.1.3.38" evidence="8 10"/>
<dbReference type="InterPro" id="IPR043132">
    <property type="entry name" value="BCAT-like_C"/>
</dbReference>
<evidence type="ECO:0000256" key="7">
    <source>
        <dbReference type="ARBA" id="ARBA00035633"/>
    </source>
</evidence>
<evidence type="ECO:0000256" key="10">
    <source>
        <dbReference type="NCBIfam" id="TIGR03461"/>
    </source>
</evidence>
<comment type="similarity">
    <text evidence="2 11">Belongs to the class-IV pyridoxal-phosphate-dependent aminotransferase family.</text>
</comment>
<name>A0ABM9NP71_9GAMM</name>
<dbReference type="InterPro" id="IPR018300">
    <property type="entry name" value="Aminotrans_IV_CS"/>
</dbReference>
<gene>
    <name evidence="13" type="primary">pabC</name>
    <name evidence="13" type="ORF">PRHACTZTBTEA_349</name>
</gene>
<evidence type="ECO:0000256" key="5">
    <source>
        <dbReference type="ARBA" id="ARBA00022909"/>
    </source>
</evidence>
<comment type="cofactor">
    <cofactor evidence="1 12">
        <name>pyridoxal 5'-phosphate</name>
        <dbReference type="ChEBI" id="CHEBI:597326"/>
    </cofactor>
</comment>
<keyword evidence="4 12" id="KW-0663">Pyridoxal phosphate</keyword>